<feature type="domain" description="DUF6985" evidence="1">
    <location>
        <begin position="10"/>
        <end position="155"/>
    </location>
</feature>
<dbReference type="InterPro" id="IPR054254">
    <property type="entry name" value="DUF6985"/>
</dbReference>
<evidence type="ECO:0000313" key="3">
    <source>
        <dbReference type="Proteomes" id="UP000188357"/>
    </source>
</evidence>
<name>A0A1R4GWC2_9GAMM</name>
<dbReference type="OrthoDB" id="6028394at2"/>
<reference evidence="2 3" key="1">
    <citation type="submission" date="2017-02" db="EMBL/GenBank/DDBJ databases">
        <authorList>
            <person name="Peterson S.W."/>
        </authorList>
    </citation>
    <scope>NUCLEOTIDE SEQUENCE [LARGE SCALE GENOMIC DNA]</scope>
    <source>
        <strain evidence="2">Psychrobacter_piechaudii</strain>
    </source>
</reference>
<protein>
    <recommendedName>
        <fullName evidence="1">DUF6985 domain-containing protein</fullName>
    </recommendedName>
</protein>
<organism evidence="2 3">
    <name type="scientific">Psychrobacter piechaudii</name>
    <dbReference type="NCBI Taxonomy" id="1945521"/>
    <lineage>
        <taxon>Bacteria</taxon>
        <taxon>Pseudomonadati</taxon>
        <taxon>Pseudomonadota</taxon>
        <taxon>Gammaproteobacteria</taxon>
        <taxon>Moraxellales</taxon>
        <taxon>Moraxellaceae</taxon>
        <taxon>Psychrobacter</taxon>
    </lineage>
</organism>
<evidence type="ECO:0000313" key="2">
    <source>
        <dbReference type="EMBL" id="SJM72499.1"/>
    </source>
</evidence>
<gene>
    <name evidence="2" type="ORF">A1232T_01772</name>
</gene>
<dbReference type="Proteomes" id="UP000188357">
    <property type="component" value="Unassembled WGS sequence"/>
</dbReference>
<evidence type="ECO:0000259" key="1">
    <source>
        <dbReference type="Pfam" id="PF22481"/>
    </source>
</evidence>
<sequence length="176" mass="20643">MTDIPYLGSLEKYQFDNWLISQPVTVKALDDKKYRFVLEDYEQDQNKEEFHQAVANFLTLDNSVLKQAQDDIYRYYKDVEASLDGEDIVKIDDLNDVWRHIQIECTPLVTRRPYGDKAIYISLECECDWEPEHGLQIVFKQGLSINKVGEYDGHLSYVDSYADPKLENIVYHSFSN</sequence>
<dbReference type="EMBL" id="FUGE01000172">
    <property type="protein sequence ID" value="SJM72499.1"/>
    <property type="molecule type" value="Genomic_DNA"/>
</dbReference>
<dbReference type="AlphaFoldDB" id="A0A1R4GWC2"/>
<dbReference type="RefSeq" id="WP_077451476.1">
    <property type="nucleotide sequence ID" value="NZ_FUGE01000172.1"/>
</dbReference>
<dbReference type="Pfam" id="PF22481">
    <property type="entry name" value="DUF6985"/>
    <property type="match status" value="1"/>
</dbReference>
<accession>A0A1R4GWC2</accession>
<keyword evidence="3" id="KW-1185">Reference proteome</keyword>
<proteinExistence type="predicted"/>